<reference evidence="2 3" key="1">
    <citation type="submission" date="2021-06" db="EMBL/GenBank/DDBJ databases">
        <title>Caerostris extrusa draft genome.</title>
        <authorList>
            <person name="Kono N."/>
            <person name="Arakawa K."/>
        </authorList>
    </citation>
    <scope>NUCLEOTIDE SEQUENCE [LARGE SCALE GENOMIC DNA]</scope>
</reference>
<name>A0AAV4RBY6_CAEEX</name>
<comment type="caution">
    <text evidence="2">The sequence shown here is derived from an EMBL/GenBank/DDBJ whole genome shotgun (WGS) entry which is preliminary data.</text>
</comment>
<evidence type="ECO:0000313" key="3">
    <source>
        <dbReference type="Proteomes" id="UP001054945"/>
    </source>
</evidence>
<evidence type="ECO:0000313" key="2">
    <source>
        <dbReference type="EMBL" id="GIY17598.1"/>
    </source>
</evidence>
<accession>A0AAV4RBY6</accession>
<feature type="compositionally biased region" description="Basic and acidic residues" evidence="1">
    <location>
        <begin position="1"/>
        <end position="11"/>
    </location>
</feature>
<dbReference type="Proteomes" id="UP001054945">
    <property type="component" value="Unassembled WGS sequence"/>
</dbReference>
<sequence>MVDWRGKEGRRTAASSHGRKALGTPRFCDIESKANLDCCTLFCFDGFECYEHLIFKIIMFVGTNTEGPDVPEVRSKVPEHWNGNNLVACPMSKLFRIPRRRFPQDSEGHLC</sequence>
<dbReference type="EMBL" id="BPLR01007526">
    <property type="protein sequence ID" value="GIY17598.1"/>
    <property type="molecule type" value="Genomic_DNA"/>
</dbReference>
<organism evidence="2 3">
    <name type="scientific">Caerostris extrusa</name>
    <name type="common">Bark spider</name>
    <name type="synonym">Caerostris bankana</name>
    <dbReference type="NCBI Taxonomy" id="172846"/>
    <lineage>
        <taxon>Eukaryota</taxon>
        <taxon>Metazoa</taxon>
        <taxon>Ecdysozoa</taxon>
        <taxon>Arthropoda</taxon>
        <taxon>Chelicerata</taxon>
        <taxon>Arachnida</taxon>
        <taxon>Araneae</taxon>
        <taxon>Araneomorphae</taxon>
        <taxon>Entelegynae</taxon>
        <taxon>Araneoidea</taxon>
        <taxon>Araneidae</taxon>
        <taxon>Caerostris</taxon>
    </lineage>
</organism>
<gene>
    <name evidence="2" type="ORF">CEXT_778171</name>
</gene>
<evidence type="ECO:0000256" key="1">
    <source>
        <dbReference type="SAM" id="MobiDB-lite"/>
    </source>
</evidence>
<proteinExistence type="predicted"/>
<feature type="region of interest" description="Disordered" evidence="1">
    <location>
        <begin position="1"/>
        <end position="23"/>
    </location>
</feature>
<keyword evidence="3" id="KW-1185">Reference proteome</keyword>
<dbReference type="AlphaFoldDB" id="A0AAV4RBY6"/>
<protein>
    <submittedName>
        <fullName evidence="2">Uncharacterized protein</fullName>
    </submittedName>
</protein>